<name>M0HB00_HALEO</name>
<organism evidence="7 8">
    <name type="scientific">Haloferax elongans ATCC BAA-1513</name>
    <dbReference type="NCBI Taxonomy" id="1230453"/>
    <lineage>
        <taxon>Archaea</taxon>
        <taxon>Methanobacteriati</taxon>
        <taxon>Methanobacteriota</taxon>
        <taxon>Stenosarchaea group</taxon>
        <taxon>Halobacteria</taxon>
        <taxon>Halobacteriales</taxon>
        <taxon>Haloferacaceae</taxon>
        <taxon>Haloferax</taxon>
    </lineage>
</organism>
<feature type="transmembrane region" description="Helical" evidence="6">
    <location>
        <begin position="260"/>
        <end position="281"/>
    </location>
</feature>
<evidence type="ECO:0000256" key="6">
    <source>
        <dbReference type="SAM" id="Phobius"/>
    </source>
</evidence>
<gene>
    <name evidence="7" type="ORF">C453_16959</name>
</gene>
<feature type="transmembrane region" description="Helical" evidence="6">
    <location>
        <begin position="111"/>
        <end position="131"/>
    </location>
</feature>
<dbReference type="STRING" id="1230453.C453_16959"/>
<dbReference type="Pfam" id="PF13440">
    <property type="entry name" value="Polysacc_synt_3"/>
    <property type="match status" value="1"/>
</dbReference>
<dbReference type="InterPro" id="IPR050833">
    <property type="entry name" value="Poly_Biosynth_Transport"/>
</dbReference>
<dbReference type="Proteomes" id="UP000011612">
    <property type="component" value="Unassembled WGS sequence"/>
</dbReference>
<proteinExistence type="predicted"/>
<evidence type="ECO:0000256" key="2">
    <source>
        <dbReference type="ARBA" id="ARBA00022475"/>
    </source>
</evidence>
<feature type="transmembrane region" description="Helical" evidence="6">
    <location>
        <begin position="6"/>
        <end position="28"/>
    </location>
</feature>
<dbReference type="PANTHER" id="PTHR30250:SF11">
    <property type="entry name" value="O-ANTIGEN TRANSPORTER-RELATED"/>
    <property type="match status" value="1"/>
</dbReference>
<keyword evidence="3 6" id="KW-0812">Transmembrane</keyword>
<dbReference type="PANTHER" id="PTHR30250">
    <property type="entry name" value="PST FAMILY PREDICTED COLANIC ACID TRANSPORTER"/>
    <property type="match status" value="1"/>
</dbReference>
<keyword evidence="5 6" id="KW-0472">Membrane</keyword>
<evidence type="ECO:0000256" key="4">
    <source>
        <dbReference type="ARBA" id="ARBA00022989"/>
    </source>
</evidence>
<dbReference type="AlphaFoldDB" id="M0HB00"/>
<dbReference type="EMBL" id="AOLK01000023">
    <property type="protein sequence ID" value="ELZ81726.1"/>
    <property type="molecule type" value="Genomic_DNA"/>
</dbReference>
<sequence>MDGFNFIESVLLEPLLIVFFATIFNNCIEYSRSVLYSKSEEAKAEIIKIFKKFLYFGPAIFVSYLGLDIRSILFTFVVSSVLSSAIGIYFIRGELNISVNSIYRGWDEFGFDLISFGGWSAISLAISSLIYNADIILVRTLLGGKQTGIYTAALTISQLLWLFPRGVQSILFHNISSLYQEDKPKEIIHHTSKWLDNIFLILTLFGVGIYVLSDSFFVVYFGNDYISSVAPFKILMIGTFVFGIARVLSPIIEVSGYIRHNTLVSFLVLITNVVLNILLIPEFGLKGAAMATSISYFVKIIQYGLILQYAGYNVISDFNWIRNIALTISFFFTFRLAKELVFLPDLLELLVLPIIGFIIFVLLGVSLGMITQSSINQVKNILGISKLN</sequence>
<dbReference type="GO" id="GO:0005886">
    <property type="term" value="C:plasma membrane"/>
    <property type="evidence" value="ECO:0007669"/>
    <property type="project" value="UniProtKB-SubCell"/>
</dbReference>
<keyword evidence="8" id="KW-1185">Reference proteome</keyword>
<evidence type="ECO:0000256" key="5">
    <source>
        <dbReference type="ARBA" id="ARBA00023136"/>
    </source>
</evidence>
<feature type="transmembrane region" description="Helical" evidence="6">
    <location>
        <begin position="349"/>
        <end position="370"/>
    </location>
</feature>
<evidence type="ECO:0000256" key="3">
    <source>
        <dbReference type="ARBA" id="ARBA00022692"/>
    </source>
</evidence>
<comment type="subcellular location">
    <subcellularLocation>
        <location evidence="1">Cell membrane</location>
        <topology evidence="1">Multi-pass membrane protein</topology>
    </subcellularLocation>
</comment>
<comment type="caution">
    <text evidence="7">The sequence shown here is derived from an EMBL/GenBank/DDBJ whole genome shotgun (WGS) entry which is preliminary data.</text>
</comment>
<feature type="transmembrane region" description="Helical" evidence="6">
    <location>
        <begin position="287"/>
        <end position="307"/>
    </location>
</feature>
<evidence type="ECO:0000313" key="7">
    <source>
        <dbReference type="EMBL" id="ELZ81726.1"/>
    </source>
</evidence>
<evidence type="ECO:0000256" key="1">
    <source>
        <dbReference type="ARBA" id="ARBA00004651"/>
    </source>
</evidence>
<protein>
    <submittedName>
        <fullName evidence="7">Polysaccharide biosynthesis protein</fullName>
    </submittedName>
</protein>
<keyword evidence="2" id="KW-1003">Cell membrane</keyword>
<feature type="transmembrane region" description="Helical" evidence="6">
    <location>
        <begin position="194"/>
        <end position="213"/>
    </location>
</feature>
<reference evidence="7 8" key="1">
    <citation type="journal article" date="2014" name="PLoS Genet.">
        <title>Phylogenetically driven sequencing of extremely halophilic archaea reveals strategies for static and dynamic osmo-response.</title>
        <authorList>
            <person name="Becker E.A."/>
            <person name="Seitzer P.M."/>
            <person name="Tritt A."/>
            <person name="Larsen D."/>
            <person name="Krusor M."/>
            <person name="Yao A.I."/>
            <person name="Wu D."/>
            <person name="Madern D."/>
            <person name="Eisen J.A."/>
            <person name="Darling A.E."/>
            <person name="Facciotti M.T."/>
        </authorList>
    </citation>
    <scope>NUCLEOTIDE SEQUENCE [LARGE SCALE GENOMIC DNA]</scope>
    <source>
        <strain evidence="7 8">ATCC BAA-1513</strain>
    </source>
</reference>
<feature type="transmembrane region" description="Helical" evidence="6">
    <location>
        <begin position="319"/>
        <end position="337"/>
    </location>
</feature>
<evidence type="ECO:0000313" key="8">
    <source>
        <dbReference type="Proteomes" id="UP000011612"/>
    </source>
</evidence>
<dbReference type="PATRIC" id="fig|1230453.4.peg.3384"/>
<keyword evidence="4 6" id="KW-1133">Transmembrane helix</keyword>
<accession>M0HB00</accession>
<feature type="transmembrane region" description="Helical" evidence="6">
    <location>
        <begin position="72"/>
        <end position="91"/>
    </location>
</feature>
<feature type="transmembrane region" description="Helical" evidence="6">
    <location>
        <begin position="225"/>
        <end position="248"/>
    </location>
</feature>